<dbReference type="InterPro" id="IPR013087">
    <property type="entry name" value="Znf_C2H2_type"/>
</dbReference>
<evidence type="ECO:0000256" key="2">
    <source>
        <dbReference type="ARBA" id="ARBA00022771"/>
    </source>
</evidence>
<accession>A0A6I9Y6N0</accession>
<evidence type="ECO:0000256" key="1">
    <source>
        <dbReference type="ARBA" id="ARBA00022723"/>
    </source>
</evidence>
<feature type="domain" description="C2H2-type" evidence="5">
    <location>
        <begin position="58"/>
        <end position="80"/>
    </location>
</feature>
<dbReference type="PANTHER" id="PTHR17614:SF12">
    <property type="entry name" value="ZINC FINGER PROTEIN 804B"/>
    <property type="match status" value="1"/>
</dbReference>
<keyword evidence="6" id="KW-1185">Reference proteome</keyword>
<dbReference type="GO" id="GO:0005634">
    <property type="term" value="C:nucleus"/>
    <property type="evidence" value="ECO:0007669"/>
    <property type="project" value="TreeGrafter"/>
</dbReference>
<reference evidence="7" key="1">
    <citation type="submission" date="2025-08" db="UniProtKB">
        <authorList>
            <consortium name="RefSeq"/>
        </authorList>
    </citation>
    <scope>IDENTIFICATION</scope>
    <source>
        <tissue evidence="7">Skeletal muscle</tissue>
    </source>
</reference>
<dbReference type="OrthoDB" id="4822at2759"/>
<feature type="region of interest" description="Disordered" evidence="4">
    <location>
        <begin position="162"/>
        <end position="185"/>
    </location>
</feature>
<protein>
    <submittedName>
        <fullName evidence="7">Zinc finger protein 804B</fullName>
    </submittedName>
</protein>
<organism evidence="6 7">
    <name type="scientific">Thamnophis sirtalis</name>
    <dbReference type="NCBI Taxonomy" id="35019"/>
    <lineage>
        <taxon>Eukaryota</taxon>
        <taxon>Metazoa</taxon>
        <taxon>Chordata</taxon>
        <taxon>Craniata</taxon>
        <taxon>Vertebrata</taxon>
        <taxon>Euteleostomi</taxon>
        <taxon>Lepidosauria</taxon>
        <taxon>Squamata</taxon>
        <taxon>Bifurcata</taxon>
        <taxon>Unidentata</taxon>
        <taxon>Episquamata</taxon>
        <taxon>Toxicofera</taxon>
        <taxon>Serpentes</taxon>
        <taxon>Colubroidea</taxon>
        <taxon>Colubridae</taxon>
        <taxon>Natricinae</taxon>
        <taxon>Thamnophis</taxon>
    </lineage>
</organism>
<dbReference type="KEGG" id="tsr:106548053"/>
<dbReference type="GeneID" id="106548053"/>
<dbReference type="RefSeq" id="XP_013920833.1">
    <property type="nucleotide sequence ID" value="XM_014065358.1"/>
</dbReference>
<evidence type="ECO:0000313" key="6">
    <source>
        <dbReference type="Proteomes" id="UP000504617"/>
    </source>
</evidence>
<evidence type="ECO:0000256" key="4">
    <source>
        <dbReference type="SAM" id="MobiDB-lite"/>
    </source>
</evidence>
<name>A0A6I9Y6N0_9SAUR</name>
<evidence type="ECO:0000313" key="7">
    <source>
        <dbReference type="RefSeq" id="XP_013920833.1"/>
    </source>
</evidence>
<keyword evidence="1" id="KW-0479">Metal-binding</keyword>
<evidence type="ECO:0000259" key="5">
    <source>
        <dbReference type="PROSITE" id="PS00028"/>
    </source>
</evidence>
<proteinExistence type="predicted"/>
<dbReference type="Proteomes" id="UP000504617">
    <property type="component" value="Unplaced"/>
</dbReference>
<feature type="compositionally biased region" description="Basic and acidic residues" evidence="4">
    <location>
        <begin position="162"/>
        <end position="180"/>
    </location>
</feature>
<feature type="region of interest" description="Disordered" evidence="4">
    <location>
        <begin position="281"/>
        <end position="309"/>
    </location>
</feature>
<dbReference type="PROSITE" id="PS00028">
    <property type="entry name" value="ZINC_FINGER_C2H2_1"/>
    <property type="match status" value="1"/>
</dbReference>
<dbReference type="PANTHER" id="PTHR17614">
    <property type="entry name" value="ZINC FINGER-CONTAINING"/>
    <property type="match status" value="1"/>
</dbReference>
<gene>
    <name evidence="7" type="primary">ZNF804B</name>
</gene>
<feature type="compositionally biased region" description="Low complexity" evidence="4">
    <location>
        <begin position="825"/>
        <end position="844"/>
    </location>
</feature>
<dbReference type="GO" id="GO:0008270">
    <property type="term" value="F:zinc ion binding"/>
    <property type="evidence" value="ECO:0007669"/>
    <property type="project" value="UniProtKB-KW"/>
</dbReference>
<keyword evidence="3" id="KW-0862">Zinc</keyword>
<evidence type="ECO:0000256" key="3">
    <source>
        <dbReference type="ARBA" id="ARBA00022833"/>
    </source>
</evidence>
<sequence>MACYLVISSRHLSNGHYRGIKGIFRGPLRKNGSDTADFAEKEKAAARALEDVKANFYCELCDKQYHKHHEFDNHINSYDHAHKQRLKELKQREFARNVASKSWKDEKKQEKALKRLHQLAELRKQSECVAGCRPMFKSPQVVVEQPQQQAQDTFLLAQEDNAKTADEAKSSTSHHSEKLQEPLLNKDQSCIERHRLLKNHMSPAFPCSMNACNRTGVSFSFSKKVHLKLESSASVFSENVEEAHDHIGSPKQKLNQAAKECYTCTHMSSKRKTNVQKRLSTLQDQRDSPELYNLAGKNKPHKENNHNRNRESLETHLPFYKEKQHSLDLECPSSPDIKSRQLVKTRKSIQSFVTSQCQPTSACLQQTDYRHSNILLTECDSEFSGQQSSEGEHSCAIHFNPCIFKCSPDSSKNLASDNETSKNDGLVHEIKPKTFPFLHVLSKDGSKAFHWPIELLLFTKTQPSISYGCNPLYFDFRLPISSKDNGQHEVNPDISIEYSRTMDIDENHVLDLTKKQQLSIRKDNILKPKKNSALYLKKCQPKLYKEKENKINCTAPKYISDDLNENMPNVPAHLDCSQRHCTIATSHHTEMCMRSLAQHFHNCETTTQDEVGENVCIYPLASRAKKETCGKCDLMYSQEQTNLDLVTCTSNINESGKDMLLGCKLDCPDECLEKENNVSFANDFWKFCPLQKPWSDRQSNYSDISTNSESSDTSCYCNHRSNNHSRGNLPFCCKRKHKSIGRQKCKHQKHNCISSSDEADVDCFIHKKSQRPADCTQRNTIKCQRYLRYGHLLQRERAKQSRNRYPVCKHSRSRCTSSQGSCIHDSGNSDTSSSSTQSRGNNSGLLMKESVNIWNKHKKTMRTGEEKKPCSAHSENQNVNYSSKHKHGICSVNWLENEAARQKSLTAKLLLQKVKSKRSQGQIGSTGSFSEACRIDAPCNVPGTSSMESETTLPSQENKHSADMNCVWNHETGEVENNTNQGLTLDNIMGDTTYNNCLLQNLIQRGTTYQTLNMEASTTIKEKTDHLTDETQVLLPSYDPMTGDFPGAFVSHRYSLAPNFTDTKEEYNARADLHQAEEELNYFPDNTMHKFNETEYETDLYNKCISPPLSQHPIIFSPDEIDKYRFLQLQAQQHMQKQLVAKHLKVLPTTEPATFSASPAVQPVPIQQHTSVATLHQTFLQSLALSNGTHPHSSNLTHIHPFSQAHLAPVSIPPFASTFLPTHAALLSGYPFHLVSATPIHPVTQLAIPSLPPTAFIPTWFTPPLNATASSTMHFNPLIHPFFQGQKLPPYS</sequence>
<dbReference type="InterPro" id="IPR052445">
    <property type="entry name" value="ZnF-G_patch_domain"/>
</dbReference>
<dbReference type="CTD" id="219578"/>
<feature type="region of interest" description="Disordered" evidence="4">
    <location>
        <begin position="811"/>
        <end position="847"/>
    </location>
</feature>
<keyword evidence="2" id="KW-0863">Zinc-finger</keyword>